<dbReference type="PANTHER" id="PTHR11808:SF85">
    <property type="entry name" value="CYSTATHIONINE GAMMA-LYASE-RELATED"/>
    <property type="match status" value="1"/>
</dbReference>
<dbReference type="PANTHER" id="PTHR11808">
    <property type="entry name" value="TRANS-SULFURATION ENZYME FAMILY MEMBER"/>
    <property type="match status" value="1"/>
</dbReference>
<comment type="caution">
    <text evidence="3">The sequence shown here is derived from an EMBL/GenBank/DDBJ whole genome shotgun (WGS) entry which is preliminary data.</text>
</comment>
<evidence type="ECO:0000256" key="2">
    <source>
        <dbReference type="ARBA" id="ARBA00022898"/>
    </source>
</evidence>
<proteinExistence type="predicted"/>
<evidence type="ECO:0000256" key="1">
    <source>
        <dbReference type="ARBA" id="ARBA00001933"/>
    </source>
</evidence>
<gene>
    <name evidence="3" type="ORF">B1A_16660</name>
</gene>
<dbReference type="SUPFAM" id="SSF53383">
    <property type="entry name" value="PLP-dependent transferases"/>
    <property type="match status" value="1"/>
</dbReference>
<reference evidence="3" key="2">
    <citation type="journal article" date="2014" name="ISME J.">
        <title>Microbial stratification in low pH oxic and suboxic macroscopic growths along an acid mine drainage.</title>
        <authorList>
            <person name="Mendez-Garcia C."/>
            <person name="Mesa V."/>
            <person name="Sprenger R.R."/>
            <person name="Richter M."/>
            <person name="Diez M.S."/>
            <person name="Solano J."/>
            <person name="Bargiela R."/>
            <person name="Golyshina O.V."/>
            <person name="Manteca A."/>
            <person name="Ramos J.L."/>
            <person name="Gallego J.R."/>
            <person name="Llorente I."/>
            <person name="Martins Dos Santos V.A."/>
            <person name="Jensen O.N."/>
            <person name="Pelaez A.I."/>
            <person name="Sanchez J."/>
            <person name="Ferrer M."/>
        </authorList>
    </citation>
    <scope>NUCLEOTIDE SEQUENCE</scope>
</reference>
<dbReference type="GO" id="GO:0005737">
    <property type="term" value="C:cytoplasm"/>
    <property type="evidence" value="ECO:0007669"/>
    <property type="project" value="TreeGrafter"/>
</dbReference>
<comment type="cofactor">
    <cofactor evidence="1">
        <name>pyridoxal 5'-phosphate</name>
        <dbReference type="ChEBI" id="CHEBI:597326"/>
    </cofactor>
</comment>
<dbReference type="GO" id="GO:0019346">
    <property type="term" value="P:transsulfuration"/>
    <property type="evidence" value="ECO:0007669"/>
    <property type="project" value="InterPro"/>
</dbReference>
<dbReference type="AlphaFoldDB" id="T1ADH0"/>
<dbReference type="InterPro" id="IPR054542">
    <property type="entry name" value="Cys_met_metab_PP"/>
</dbReference>
<accession>T1ADH0</accession>
<feature type="non-terminal residue" evidence="3">
    <location>
        <position position="1"/>
    </location>
</feature>
<reference evidence="3" key="1">
    <citation type="submission" date="2013-08" db="EMBL/GenBank/DDBJ databases">
        <authorList>
            <person name="Mendez C."/>
            <person name="Richter M."/>
            <person name="Ferrer M."/>
            <person name="Sanchez J."/>
        </authorList>
    </citation>
    <scope>NUCLEOTIDE SEQUENCE</scope>
</reference>
<dbReference type="InterPro" id="IPR015424">
    <property type="entry name" value="PyrdxlP-dep_Trfase"/>
</dbReference>
<dbReference type="GO" id="GO:0019343">
    <property type="term" value="P:cysteine biosynthetic process via cystathionine"/>
    <property type="evidence" value="ECO:0007669"/>
    <property type="project" value="TreeGrafter"/>
</dbReference>
<dbReference type="GO" id="GO:0030170">
    <property type="term" value="F:pyridoxal phosphate binding"/>
    <property type="evidence" value="ECO:0007669"/>
    <property type="project" value="InterPro"/>
</dbReference>
<dbReference type="EMBL" id="AUZX01012243">
    <property type="protein sequence ID" value="EQD39955.1"/>
    <property type="molecule type" value="Genomic_DNA"/>
</dbReference>
<dbReference type="PROSITE" id="PS00868">
    <property type="entry name" value="CYS_MET_METAB_PP"/>
    <property type="match status" value="1"/>
</dbReference>
<name>T1ADH0_9ZZZZ</name>
<dbReference type="InterPro" id="IPR015421">
    <property type="entry name" value="PyrdxlP-dep_Trfase_major"/>
</dbReference>
<sequence length="113" mass="11614">RRLSPKTAAVFAETPSNPVMTVIDLGRLSGIAKSAGVPLVVDNTFATPILQKPLALGADIVVHSATKYLGGHGDLLGGTVTGNASLMERLSFEEGSYLGATLSPFTHGFSFGG</sequence>
<protein>
    <submittedName>
        <fullName evidence="3">Cys/Met metabolism, pyridoxal phosphate-dependent enzyme</fullName>
    </submittedName>
</protein>
<dbReference type="Gene3D" id="3.40.640.10">
    <property type="entry name" value="Type I PLP-dependent aspartate aminotransferase-like (Major domain)"/>
    <property type="match status" value="1"/>
</dbReference>
<dbReference type="InterPro" id="IPR000277">
    <property type="entry name" value="Cys/Met-Metab_PyrdxlP-dep_enz"/>
</dbReference>
<keyword evidence="2" id="KW-0663">Pyridoxal phosphate</keyword>
<dbReference type="GO" id="GO:0004123">
    <property type="term" value="F:cystathionine gamma-lyase activity"/>
    <property type="evidence" value="ECO:0007669"/>
    <property type="project" value="TreeGrafter"/>
</dbReference>
<dbReference type="Pfam" id="PF01053">
    <property type="entry name" value="Cys_Met_Meta_PP"/>
    <property type="match status" value="1"/>
</dbReference>
<organism evidence="3">
    <name type="scientific">mine drainage metagenome</name>
    <dbReference type="NCBI Taxonomy" id="410659"/>
    <lineage>
        <taxon>unclassified sequences</taxon>
        <taxon>metagenomes</taxon>
        <taxon>ecological metagenomes</taxon>
    </lineage>
</organism>
<evidence type="ECO:0000313" key="3">
    <source>
        <dbReference type="EMBL" id="EQD39955.1"/>
    </source>
</evidence>